<evidence type="ECO:0000313" key="1">
    <source>
        <dbReference type="EMBL" id="KAH3783984.1"/>
    </source>
</evidence>
<organism evidence="1 2">
    <name type="scientific">Dreissena polymorpha</name>
    <name type="common">Zebra mussel</name>
    <name type="synonym">Mytilus polymorpha</name>
    <dbReference type="NCBI Taxonomy" id="45954"/>
    <lineage>
        <taxon>Eukaryota</taxon>
        <taxon>Metazoa</taxon>
        <taxon>Spiralia</taxon>
        <taxon>Lophotrochozoa</taxon>
        <taxon>Mollusca</taxon>
        <taxon>Bivalvia</taxon>
        <taxon>Autobranchia</taxon>
        <taxon>Heteroconchia</taxon>
        <taxon>Euheterodonta</taxon>
        <taxon>Imparidentia</taxon>
        <taxon>Neoheterodontei</taxon>
        <taxon>Myida</taxon>
        <taxon>Dreissenoidea</taxon>
        <taxon>Dreissenidae</taxon>
        <taxon>Dreissena</taxon>
    </lineage>
</organism>
<protein>
    <submittedName>
        <fullName evidence="1">Uncharacterized protein</fullName>
    </submittedName>
</protein>
<dbReference type="Proteomes" id="UP000828390">
    <property type="component" value="Unassembled WGS sequence"/>
</dbReference>
<keyword evidence="2" id="KW-1185">Reference proteome</keyword>
<comment type="caution">
    <text evidence="1">The sequence shown here is derived from an EMBL/GenBank/DDBJ whole genome shotgun (WGS) entry which is preliminary data.</text>
</comment>
<evidence type="ECO:0000313" key="2">
    <source>
        <dbReference type="Proteomes" id="UP000828390"/>
    </source>
</evidence>
<accession>A0A9D4ENK4</accession>
<sequence length="63" mass="7598">MKREYYDVNIPELCKARIAVELPGILDPRDKPYSPLQVWNLKYEQVYTRIDNYFNKASLTKWC</sequence>
<name>A0A9D4ENK4_DREPO</name>
<gene>
    <name evidence="1" type="ORF">DPMN_161934</name>
</gene>
<dbReference type="EMBL" id="JAIWYP010000008">
    <property type="protein sequence ID" value="KAH3783984.1"/>
    <property type="molecule type" value="Genomic_DNA"/>
</dbReference>
<reference evidence="1" key="1">
    <citation type="journal article" date="2019" name="bioRxiv">
        <title>The Genome of the Zebra Mussel, Dreissena polymorpha: A Resource for Invasive Species Research.</title>
        <authorList>
            <person name="McCartney M.A."/>
            <person name="Auch B."/>
            <person name="Kono T."/>
            <person name="Mallez S."/>
            <person name="Zhang Y."/>
            <person name="Obille A."/>
            <person name="Becker A."/>
            <person name="Abrahante J.E."/>
            <person name="Garbe J."/>
            <person name="Badalamenti J.P."/>
            <person name="Herman A."/>
            <person name="Mangelson H."/>
            <person name="Liachko I."/>
            <person name="Sullivan S."/>
            <person name="Sone E.D."/>
            <person name="Koren S."/>
            <person name="Silverstein K.A.T."/>
            <person name="Beckman K.B."/>
            <person name="Gohl D.M."/>
        </authorList>
    </citation>
    <scope>NUCLEOTIDE SEQUENCE</scope>
    <source>
        <strain evidence="1">Duluth1</strain>
        <tissue evidence="1">Whole animal</tissue>
    </source>
</reference>
<reference evidence="1" key="2">
    <citation type="submission" date="2020-11" db="EMBL/GenBank/DDBJ databases">
        <authorList>
            <person name="McCartney M.A."/>
            <person name="Auch B."/>
            <person name="Kono T."/>
            <person name="Mallez S."/>
            <person name="Becker A."/>
            <person name="Gohl D.M."/>
            <person name="Silverstein K.A.T."/>
            <person name="Koren S."/>
            <person name="Bechman K.B."/>
            <person name="Herman A."/>
            <person name="Abrahante J.E."/>
            <person name="Garbe J."/>
        </authorList>
    </citation>
    <scope>NUCLEOTIDE SEQUENCE</scope>
    <source>
        <strain evidence="1">Duluth1</strain>
        <tissue evidence="1">Whole animal</tissue>
    </source>
</reference>
<dbReference type="AlphaFoldDB" id="A0A9D4ENK4"/>
<proteinExistence type="predicted"/>